<dbReference type="PANTHER" id="PTHR34975">
    <property type="entry name" value="SPORE GERMINATION PROTEIN A2"/>
    <property type="match status" value="1"/>
</dbReference>
<dbReference type="EMBL" id="JACXJA010000060">
    <property type="protein sequence ID" value="MBD2866479.1"/>
    <property type="molecule type" value="Genomic_DNA"/>
</dbReference>
<feature type="transmembrane region" description="Helical" evidence="9">
    <location>
        <begin position="117"/>
        <end position="138"/>
    </location>
</feature>
<dbReference type="NCBIfam" id="TIGR00912">
    <property type="entry name" value="2A0309"/>
    <property type="match status" value="1"/>
</dbReference>
<protein>
    <submittedName>
        <fullName evidence="10">Endospore germination permease</fullName>
    </submittedName>
</protein>
<sequence>MNQRKITARQLKHLVTLFTIGSSILFIPLSTASQVRQDAWIPILLGMAFSLGLIALYSAISRLAPDCTLVEMNRKWLGKWFGSAVSVLYIFTALVVGAASLISYLGDFFITQIIADTPAPIVHTLFALVVLMGMRLGIGTLARASEIMYPAFFILYVALIVMVLPNMKLEHLQPAFTSGMKPVLSGMLDYVSFSTMPLVFFLMIFPSRVDAPRQEVVKALYTGSLIGGVYLLIITVVCISVLGLGNTLQQVYPSYALAKKINIADFLTRIEVIMATLWIISLFYKLIVYFYAGLKGIGQLLKLKDDTMLVAPLSMLLVVISLLMYPNTAYVKMWDGKIWPPYILTFGLFIPLLLWSVGSVRTRRGKARQDSPNPAGNPYPETSPSGGGQ</sequence>
<feature type="transmembrane region" description="Helical" evidence="9">
    <location>
        <begin position="272"/>
        <end position="294"/>
    </location>
</feature>
<comment type="caution">
    <text evidence="10">The sequence shown here is derived from an EMBL/GenBank/DDBJ whole genome shotgun (WGS) entry which is preliminary data.</text>
</comment>
<feature type="compositionally biased region" description="Polar residues" evidence="8">
    <location>
        <begin position="370"/>
        <end position="389"/>
    </location>
</feature>
<evidence type="ECO:0000256" key="2">
    <source>
        <dbReference type="ARBA" id="ARBA00007998"/>
    </source>
</evidence>
<evidence type="ECO:0000256" key="6">
    <source>
        <dbReference type="ARBA" id="ARBA00022989"/>
    </source>
</evidence>
<keyword evidence="5 9" id="KW-0812">Transmembrane</keyword>
<evidence type="ECO:0000256" key="4">
    <source>
        <dbReference type="ARBA" id="ARBA00022544"/>
    </source>
</evidence>
<gene>
    <name evidence="10" type="ORF">IDH45_31365</name>
</gene>
<feature type="transmembrane region" description="Helical" evidence="9">
    <location>
        <begin position="306"/>
        <end position="326"/>
    </location>
</feature>
<feature type="transmembrane region" description="Helical" evidence="9">
    <location>
        <begin position="338"/>
        <end position="358"/>
    </location>
</feature>
<evidence type="ECO:0000256" key="3">
    <source>
        <dbReference type="ARBA" id="ARBA00022448"/>
    </source>
</evidence>
<feature type="transmembrane region" description="Helical" evidence="9">
    <location>
        <begin position="39"/>
        <end position="60"/>
    </location>
</feature>
<dbReference type="Gene3D" id="1.20.1740.10">
    <property type="entry name" value="Amino acid/polyamine transporter I"/>
    <property type="match status" value="1"/>
</dbReference>
<evidence type="ECO:0000256" key="5">
    <source>
        <dbReference type="ARBA" id="ARBA00022692"/>
    </source>
</evidence>
<proteinExistence type="inferred from homology"/>
<dbReference type="PANTHER" id="PTHR34975:SF2">
    <property type="entry name" value="SPORE GERMINATION PROTEIN A2"/>
    <property type="match status" value="1"/>
</dbReference>
<keyword evidence="7 9" id="KW-0472">Membrane</keyword>
<reference evidence="10" key="1">
    <citation type="submission" date="2020-09" db="EMBL/GenBank/DDBJ databases">
        <title>A novel bacterium of genus Paenibacillus, isolated from South China Sea.</title>
        <authorList>
            <person name="Huang H."/>
            <person name="Mo K."/>
            <person name="Hu Y."/>
        </authorList>
    </citation>
    <scope>NUCLEOTIDE SEQUENCE</scope>
    <source>
        <strain evidence="10">IB182363</strain>
    </source>
</reference>
<feature type="transmembrane region" description="Helical" evidence="9">
    <location>
        <begin position="80"/>
        <end position="105"/>
    </location>
</feature>
<accession>A0A927H4G0</accession>
<dbReference type="Pfam" id="PF03845">
    <property type="entry name" value="Spore_permease"/>
    <property type="match status" value="1"/>
</dbReference>
<dbReference type="Proteomes" id="UP000639396">
    <property type="component" value="Unassembled WGS sequence"/>
</dbReference>
<evidence type="ECO:0000256" key="1">
    <source>
        <dbReference type="ARBA" id="ARBA00004141"/>
    </source>
</evidence>
<evidence type="ECO:0000256" key="7">
    <source>
        <dbReference type="ARBA" id="ARBA00023136"/>
    </source>
</evidence>
<evidence type="ECO:0000313" key="10">
    <source>
        <dbReference type="EMBL" id="MBD2866479.1"/>
    </source>
</evidence>
<dbReference type="InterPro" id="IPR004761">
    <property type="entry name" value="Spore_GerAB"/>
</dbReference>
<feature type="transmembrane region" description="Helical" evidence="9">
    <location>
        <begin position="147"/>
        <end position="167"/>
    </location>
</feature>
<name>A0A927H4G0_9BACL</name>
<keyword evidence="11" id="KW-1185">Reference proteome</keyword>
<feature type="transmembrane region" description="Helical" evidence="9">
    <location>
        <begin position="187"/>
        <end position="207"/>
    </location>
</feature>
<evidence type="ECO:0000313" key="11">
    <source>
        <dbReference type="Proteomes" id="UP000639396"/>
    </source>
</evidence>
<evidence type="ECO:0000256" key="9">
    <source>
        <dbReference type="SAM" id="Phobius"/>
    </source>
</evidence>
<dbReference type="GO" id="GO:0009847">
    <property type="term" value="P:spore germination"/>
    <property type="evidence" value="ECO:0007669"/>
    <property type="project" value="InterPro"/>
</dbReference>
<organism evidence="10 11">
    <name type="scientific">Paenibacillus oceani</name>
    <dbReference type="NCBI Taxonomy" id="2772510"/>
    <lineage>
        <taxon>Bacteria</taxon>
        <taxon>Bacillati</taxon>
        <taxon>Bacillota</taxon>
        <taxon>Bacilli</taxon>
        <taxon>Bacillales</taxon>
        <taxon>Paenibacillaceae</taxon>
        <taxon>Paenibacillus</taxon>
    </lineage>
</organism>
<keyword evidence="6 9" id="KW-1133">Transmembrane helix</keyword>
<keyword evidence="3" id="KW-0813">Transport</keyword>
<dbReference type="GO" id="GO:0016020">
    <property type="term" value="C:membrane"/>
    <property type="evidence" value="ECO:0007669"/>
    <property type="project" value="UniProtKB-SubCell"/>
</dbReference>
<feature type="transmembrane region" description="Helical" evidence="9">
    <location>
        <begin position="219"/>
        <end position="244"/>
    </location>
</feature>
<keyword evidence="4" id="KW-0309">Germination</keyword>
<dbReference type="RefSeq" id="WP_190932097.1">
    <property type="nucleotide sequence ID" value="NZ_JACXJA010000060.1"/>
</dbReference>
<evidence type="ECO:0000256" key="8">
    <source>
        <dbReference type="SAM" id="MobiDB-lite"/>
    </source>
</evidence>
<comment type="similarity">
    <text evidence="2">Belongs to the amino acid-polyamine-organocation (APC) superfamily. Spore germination protein (SGP) (TC 2.A.3.9) family.</text>
</comment>
<feature type="transmembrane region" description="Helical" evidence="9">
    <location>
        <begin position="12"/>
        <end position="33"/>
    </location>
</feature>
<feature type="region of interest" description="Disordered" evidence="8">
    <location>
        <begin position="365"/>
        <end position="389"/>
    </location>
</feature>
<dbReference type="AlphaFoldDB" id="A0A927H4G0"/>
<comment type="subcellular location">
    <subcellularLocation>
        <location evidence="1">Membrane</location>
        <topology evidence="1">Multi-pass membrane protein</topology>
    </subcellularLocation>
</comment>